<dbReference type="KEGG" id="pko:PKOR_09425"/>
<evidence type="ECO:0000313" key="1">
    <source>
        <dbReference type="EMBL" id="AKD03303.1"/>
    </source>
</evidence>
<dbReference type="STRING" id="400092.PKOR_09425"/>
<protein>
    <submittedName>
        <fullName evidence="1">Uncharacterized protein</fullName>
    </submittedName>
</protein>
<reference evidence="1 2" key="1">
    <citation type="journal article" date="2015" name="Sci. Rep.">
        <title>Unraveling adaptation of Pontibacter korlensis to radiation and infertility in desert through complete genome and comparative transcriptomic analysis.</title>
        <authorList>
            <person name="Dai J."/>
            <person name="Dai W."/>
            <person name="Qiu C."/>
            <person name="Yang Z."/>
            <person name="Zhang Y."/>
            <person name="Zhou M."/>
            <person name="Zhang L."/>
            <person name="Fang C."/>
            <person name="Gao Q."/>
            <person name="Yang Q."/>
            <person name="Li X."/>
            <person name="Wang Z."/>
            <person name="Wang Z."/>
            <person name="Jia Z."/>
            <person name="Chen X."/>
        </authorList>
    </citation>
    <scope>NUCLEOTIDE SEQUENCE [LARGE SCALE GENOMIC DNA]</scope>
    <source>
        <strain evidence="1 2">X14-1T</strain>
    </source>
</reference>
<evidence type="ECO:0000313" key="2">
    <source>
        <dbReference type="Proteomes" id="UP000033109"/>
    </source>
</evidence>
<dbReference type="PATRIC" id="fig|400092.3.peg.2071"/>
<dbReference type="Proteomes" id="UP000033109">
    <property type="component" value="Chromosome"/>
</dbReference>
<keyword evidence="2" id="KW-1185">Reference proteome</keyword>
<dbReference type="AlphaFoldDB" id="A0A0E3ZF09"/>
<gene>
    <name evidence="1" type="ORF">PKOR_09425</name>
</gene>
<accession>A0A0E3ZF09</accession>
<dbReference type="HOGENOM" id="CLU_187414_0_0_10"/>
<sequence>MWCIEIMKRITIDKLNIYQKYGGDNDGFARAGKEVEKQKLNSEDWALIDELIQSLELISNGLASGDFAKKTLSRLAEMADEQAYRQLTKV</sequence>
<dbReference type="EMBL" id="CP009621">
    <property type="protein sequence ID" value="AKD03303.1"/>
    <property type="molecule type" value="Genomic_DNA"/>
</dbReference>
<name>A0A0E3ZF09_9BACT</name>
<proteinExistence type="predicted"/>
<organism evidence="1 2">
    <name type="scientific">Pontibacter korlensis</name>
    <dbReference type="NCBI Taxonomy" id="400092"/>
    <lineage>
        <taxon>Bacteria</taxon>
        <taxon>Pseudomonadati</taxon>
        <taxon>Bacteroidota</taxon>
        <taxon>Cytophagia</taxon>
        <taxon>Cytophagales</taxon>
        <taxon>Hymenobacteraceae</taxon>
        <taxon>Pontibacter</taxon>
    </lineage>
</organism>